<reference evidence="13 14" key="1">
    <citation type="submission" date="2019-12" db="EMBL/GenBank/DDBJ databases">
        <title>Paenibacillus sp. nov. sp. isolated from soil.</title>
        <authorList>
            <person name="Kim J."/>
            <person name="Jeong S.E."/>
            <person name="Jung H.S."/>
            <person name="Jeon C.O."/>
        </authorList>
    </citation>
    <scope>NUCLEOTIDE SEQUENCE [LARGE SCALE GENOMIC DNA]</scope>
    <source>
        <strain evidence="13 14">5J-6</strain>
    </source>
</reference>
<evidence type="ECO:0000256" key="8">
    <source>
        <dbReference type="ARBA" id="ARBA00022989"/>
    </source>
</evidence>
<keyword evidence="6" id="KW-0645">Protease</keyword>
<dbReference type="SUPFAM" id="SSF52540">
    <property type="entry name" value="P-loop containing nucleoside triphosphate hydrolases"/>
    <property type="match status" value="1"/>
</dbReference>
<feature type="transmembrane region" description="Helical" evidence="10">
    <location>
        <begin position="257"/>
        <end position="279"/>
    </location>
</feature>
<comment type="subcellular location">
    <subcellularLocation>
        <location evidence="1">Cell membrane</location>
        <topology evidence="1">Multi-pass membrane protein</topology>
    </subcellularLocation>
</comment>
<keyword evidence="9 10" id="KW-0472">Membrane</keyword>
<feature type="transmembrane region" description="Helical" evidence="10">
    <location>
        <begin position="147"/>
        <end position="172"/>
    </location>
</feature>
<keyword evidence="6" id="KW-0788">Thiol protease</keyword>
<evidence type="ECO:0000256" key="10">
    <source>
        <dbReference type="SAM" id="Phobius"/>
    </source>
</evidence>
<dbReference type="GO" id="GO:0015421">
    <property type="term" value="F:ABC-type oligopeptide transporter activity"/>
    <property type="evidence" value="ECO:0007669"/>
    <property type="project" value="TreeGrafter"/>
</dbReference>
<evidence type="ECO:0000259" key="12">
    <source>
        <dbReference type="PROSITE" id="PS50929"/>
    </source>
</evidence>
<keyword evidence="6" id="KW-0378">Hydrolase</keyword>
<dbReference type="PROSITE" id="PS50929">
    <property type="entry name" value="ABC_TM1F"/>
    <property type="match status" value="1"/>
</dbReference>
<dbReference type="AlphaFoldDB" id="A0A6L8V944"/>
<dbReference type="InterPro" id="IPR011527">
    <property type="entry name" value="ABC1_TM_dom"/>
</dbReference>
<dbReference type="SUPFAM" id="SSF90123">
    <property type="entry name" value="ABC transporter transmembrane region"/>
    <property type="match status" value="1"/>
</dbReference>
<dbReference type="Pfam" id="PF00664">
    <property type="entry name" value="ABC_membrane"/>
    <property type="match status" value="1"/>
</dbReference>
<comment type="caution">
    <text evidence="13">The sequence shown here is derived from an EMBL/GenBank/DDBJ whole genome shotgun (WGS) entry which is preliminary data.</text>
</comment>
<dbReference type="Gene3D" id="3.40.50.300">
    <property type="entry name" value="P-loop containing nucleotide triphosphate hydrolases"/>
    <property type="match status" value="1"/>
</dbReference>
<evidence type="ECO:0000256" key="6">
    <source>
        <dbReference type="ARBA" id="ARBA00022807"/>
    </source>
</evidence>
<evidence type="ECO:0000313" key="13">
    <source>
        <dbReference type="EMBL" id="MZQ86827.1"/>
    </source>
</evidence>
<dbReference type="InterPro" id="IPR003593">
    <property type="entry name" value="AAA+_ATPase"/>
</dbReference>
<dbReference type="PROSITE" id="PS50893">
    <property type="entry name" value="ABC_TRANSPORTER_2"/>
    <property type="match status" value="1"/>
</dbReference>
<dbReference type="EMBL" id="WTUZ01000040">
    <property type="protein sequence ID" value="MZQ86827.1"/>
    <property type="molecule type" value="Genomic_DNA"/>
</dbReference>
<dbReference type="FunFam" id="3.40.50.300:FF:000299">
    <property type="entry name" value="ABC transporter ATP-binding protein/permease"/>
    <property type="match status" value="1"/>
</dbReference>
<keyword evidence="8 10" id="KW-1133">Transmembrane helix</keyword>
<dbReference type="Proteomes" id="UP000481087">
    <property type="component" value="Unassembled WGS sequence"/>
</dbReference>
<keyword evidence="14" id="KW-1185">Reference proteome</keyword>
<dbReference type="GO" id="GO:0008234">
    <property type="term" value="F:cysteine-type peptidase activity"/>
    <property type="evidence" value="ECO:0007669"/>
    <property type="project" value="UniProtKB-KW"/>
</dbReference>
<feature type="transmembrane region" description="Helical" evidence="10">
    <location>
        <begin position="77"/>
        <end position="101"/>
    </location>
</feature>
<keyword evidence="7 13" id="KW-0067">ATP-binding</keyword>
<feature type="transmembrane region" description="Helical" evidence="10">
    <location>
        <begin position="40"/>
        <end position="65"/>
    </location>
</feature>
<protein>
    <submittedName>
        <fullName evidence="13">ATP-binding cassette domain-containing protein</fullName>
    </submittedName>
</protein>
<proteinExistence type="predicted"/>
<gene>
    <name evidence="13" type="ORF">GQF01_32435</name>
</gene>
<keyword evidence="5" id="KW-0547">Nucleotide-binding</keyword>
<sequence>MSLIITGGPYIMKVKPKKSNSMGQYAELLRRYLFPQRGTLILLTLLLFASIGLQLVNPQIIRYFIDQAQTGSAMQPLITAAIFFIGFSLVQQLVSVVATYYSENVGWKTTNKLRVDLAAHCLSLDMSFHKSHTSGSLIERVDGDVNALANFFSSMIIHLFGNLLLMAGIIVLLFRENWIIGAGMAFFVIFAVFMIQWIRKFAVPVWAGWRQANAEFYGFIGEHLEGTEDIRANGAVGFVMNRFYTMLRKMLPLRVKAFLGFCAMWNMSIFVFALGNALAFGISAYLWYSQNISLGTVYLIFFYTELLAKPIEKIRTQMEDLQKADASISRIRELFATQSEIKDGPGALLPKGPLQVEFRDVTFSYDGDQPTLKGVELNLKPGEVLGLLGRTGSGKSTMARLLLRFYDPQSGTIALGGTDIRDCTLAELRKHVALVTQNIEIMQGTIRDNLTFYDNAITDKEIIDVLTELGLGSWYESMPEGLDSMLASGGGSLSAGEAQLLAFARVFLTKPGLVIMDEASSRLDPLTEQRIEKAVSKLLTERSCIMIAHRLATVQRADHILILDNGHVMETGRREQLAADPNSRFSQLLATGLEEVLV</sequence>
<feature type="domain" description="ABC transmembrane type-1" evidence="12">
    <location>
        <begin position="41"/>
        <end position="323"/>
    </location>
</feature>
<dbReference type="PROSITE" id="PS00211">
    <property type="entry name" value="ABC_TRANSPORTER_1"/>
    <property type="match status" value="1"/>
</dbReference>
<dbReference type="GO" id="GO:0016887">
    <property type="term" value="F:ATP hydrolysis activity"/>
    <property type="evidence" value="ECO:0007669"/>
    <property type="project" value="InterPro"/>
</dbReference>
<organism evidence="13 14">
    <name type="scientific">Paenibacillus silvestris</name>
    <dbReference type="NCBI Taxonomy" id="2606219"/>
    <lineage>
        <taxon>Bacteria</taxon>
        <taxon>Bacillati</taxon>
        <taxon>Bacillota</taxon>
        <taxon>Bacilli</taxon>
        <taxon>Bacillales</taxon>
        <taxon>Paenibacillaceae</taxon>
        <taxon>Paenibacillus</taxon>
    </lineage>
</organism>
<evidence type="ECO:0000256" key="2">
    <source>
        <dbReference type="ARBA" id="ARBA00022448"/>
    </source>
</evidence>
<evidence type="ECO:0000256" key="7">
    <source>
        <dbReference type="ARBA" id="ARBA00022840"/>
    </source>
</evidence>
<dbReference type="InterPro" id="IPR003439">
    <property type="entry name" value="ABC_transporter-like_ATP-bd"/>
</dbReference>
<dbReference type="SMART" id="SM00382">
    <property type="entry name" value="AAA"/>
    <property type="match status" value="1"/>
</dbReference>
<dbReference type="GO" id="GO:0005524">
    <property type="term" value="F:ATP binding"/>
    <property type="evidence" value="ECO:0007669"/>
    <property type="project" value="UniProtKB-KW"/>
</dbReference>
<dbReference type="PANTHER" id="PTHR43394:SF1">
    <property type="entry name" value="ATP-BINDING CASSETTE SUB-FAMILY B MEMBER 10, MITOCHONDRIAL"/>
    <property type="match status" value="1"/>
</dbReference>
<feature type="domain" description="ABC transporter" evidence="11">
    <location>
        <begin position="356"/>
        <end position="590"/>
    </location>
</feature>
<dbReference type="Gene3D" id="1.20.1560.10">
    <property type="entry name" value="ABC transporter type 1, transmembrane domain"/>
    <property type="match status" value="1"/>
</dbReference>
<name>A0A6L8V944_9BACL</name>
<dbReference type="GO" id="GO:0005886">
    <property type="term" value="C:plasma membrane"/>
    <property type="evidence" value="ECO:0007669"/>
    <property type="project" value="UniProtKB-SubCell"/>
</dbReference>
<feature type="transmembrane region" description="Helical" evidence="10">
    <location>
        <begin position="178"/>
        <end position="198"/>
    </location>
</feature>
<feature type="transmembrane region" description="Helical" evidence="10">
    <location>
        <begin position="285"/>
        <end position="308"/>
    </location>
</feature>
<evidence type="ECO:0000256" key="9">
    <source>
        <dbReference type="ARBA" id="ARBA00023136"/>
    </source>
</evidence>
<keyword evidence="2" id="KW-0813">Transport</keyword>
<evidence type="ECO:0000256" key="3">
    <source>
        <dbReference type="ARBA" id="ARBA00022475"/>
    </source>
</evidence>
<evidence type="ECO:0000313" key="14">
    <source>
        <dbReference type="Proteomes" id="UP000481087"/>
    </source>
</evidence>
<dbReference type="InterPro" id="IPR027417">
    <property type="entry name" value="P-loop_NTPase"/>
</dbReference>
<dbReference type="Pfam" id="PF00005">
    <property type="entry name" value="ABC_tran"/>
    <property type="match status" value="1"/>
</dbReference>
<keyword evidence="3" id="KW-1003">Cell membrane</keyword>
<dbReference type="InterPro" id="IPR036640">
    <property type="entry name" value="ABC1_TM_sf"/>
</dbReference>
<evidence type="ECO:0000256" key="5">
    <source>
        <dbReference type="ARBA" id="ARBA00022741"/>
    </source>
</evidence>
<evidence type="ECO:0000256" key="1">
    <source>
        <dbReference type="ARBA" id="ARBA00004651"/>
    </source>
</evidence>
<dbReference type="CDD" id="cd07346">
    <property type="entry name" value="ABC_6TM_exporters"/>
    <property type="match status" value="1"/>
</dbReference>
<accession>A0A6L8V944</accession>
<dbReference type="PANTHER" id="PTHR43394">
    <property type="entry name" value="ATP-DEPENDENT PERMEASE MDL1, MITOCHONDRIAL"/>
    <property type="match status" value="1"/>
</dbReference>
<evidence type="ECO:0000256" key="4">
    <source>
        <dbReference type="ARBA" id="ARBA00022692"/>
    </source>
</evidence>
<dbReference type="InterPro" id="IPR039421">
    <property type="entry name" value="Type_1_exporter"/>
</dbReference>
<dbReference type="InterPro" id="IPR017871">
    <property type="entry name" value="ABC_transporter-like_CS"/>
</dbReference>
<keyword evidence="4 10" id="KW-0812">Transmembrane</keyword>
<evidence type="ECO:0000259" key="11">
    <source>
        <dbReference type="PROSITE" id="PS50893"/>
    </source>
</evidence>